<dbReference type="EMBL" id="CAKOGP040001770">
    <property type="protein sequence ID" value="CAJ1950536.1"/>
    <property type="molecule type" value="Genomic_DNA"/>
</dbReference>
<dbReference type="InterPro" id="IPR008775">
    <property type="entry name" value="Phytyl_CoA_dOase-like"/>
</dbReference>
<evidence type="ECO:0008006" key="5">
    <source>
        <dbReference type="Google" id="ProtNLM"/>
    </source>
</evidence>
<organism evidence="3 4">
    <name type="scientific">Cylindrotheca closterium</name>
    <dbReference type="NCBI Taxonomy" id="2856"/>
    <lineage>
        <taxon>Eukaryota</taxon>
        <taxon>Sar</taxon>
        <taxon>Stramenopiles</taxon>
        <taxon>Ochrophyta</taxon>
        <taxon>Bacillariophyta</taxon>
        <taxon>Bacillariophyceae</taxon>
        <taxon>Bacillariophycidae</taxon>
        <taxon>Bacillariales</taxon>
        <taxon>Bacillariaceae</taxon>
        <taxon>Cylindrotheca</taxon>
    </lineage>
</organism>
<comment type="caution">
    <text evidence="3">The sequence shown here is derived from an EMBL/GenBank/DDBJ whole genome shotgun (WGS) entry which is preliminary data.</text>
</comment>
<keyword evidence="2" id="KW-0812">Transmembrane</keyword>
<sequence length="446" mass="50517">MTKEEEEQVNDSPWWLKLAALGDSTMALFCSFALLVVSVVIALAIDDTPESDPAYRALGPPPKIDPPKIFQYQNGMPLVSNEMRIAFQKDGVIAVRGLLDDDLLKLLDTASADLVEEHQRKKPRGALSGGKVPRPKQFYMANHSLMLQKDPELQDLDNNPFLKVSLQSRIPMVAADLLQMEQNETLRAMRDIFLAKDEDQFICGWHVDDTGFWPATAEAPGVNAWLALDDMPLERGGGFALAVGSHTAPWREEAYNVTGSTHTFPKEGFRSASDMLDNRMGNGTCNIKTAANHIYRRMEETKRIYEVQRGDVIFSERWLFHRTVAFDKQAIKNRRASGEQHLVSRRYSIRYGPGSSEIPKGWGTEISVMWDEQNAGRTADEVAAQDAPWYPQVWPSISNDELDKLKTIAERMPLLIQKFEVRRKQMRPRHNPTGIYHNLNQYSTTT</sequence>
<feature type="transmembrane region" description="Helical" evidence="2">
    <location>
        <begin position="26"/>
        <end position="45"/>
    </location>
</feature>
<evidence type="ECO:0000313" key="4">
    <source>
        <dbReference type="Proteomes" id="UP001295423"/>
    </source>
</evidence>
<dbReference type="SUPFAM" id="SSF51197">
    <property type="entry name" value="Clavaminate synthase-like"/>
    <property type="match status" value="1"/>
</dbReference>
<name>A0AAD2FRJ2_9STRA</name>
<evidence type="ECO:0000313" key="3">
    <source>
        <dbReference type="EMBL" id="CAJ1950536.1"/>
    </source>
</evidence>
<dbReference type="Gene3D" id="2.60.120.620">
    <property type="entry name" value="q2cbj1_9rhob like domain"/>
    <property type="match status" value="1"/>
</dbReference>
<dbReference type="AlphaFoldDB" id="A0AAD2FRJ2"/>
<evidence type="ECO:0000256" key="2">
    <source>
        <dbReference type="SAM" id="Phobius"/>
    </source>
</evidence>
<reference evidence="3" key="1">
    <citation type="submission" date="2023-08" db="EMBL/GenBank/DDBJ databases">
        <authorList>
            <person name="Audoor S."/>
            <person name="Bilcke G."/>
        </authorList>
    </citation>
    <scope>NUCLEOTIDE SEQUENCE</scope>
</reference>
<gene>
    <name evidence="3" type="ORF">CYCCA115_LOCUS12628</name>
</gene>
<evidence type="ECO:0000256" key="1">
    <source>
        <dbReference type="ARBA" id="ARBA00001962"/>
    </source>
</evidence>
<dbReference type="PANTHER" id="PTHR20883">
    <property type="entry name" value="PHYTANOYL-COA DIOXYGENASE DOMAIN CONTAINING 1"/>
    <property type="match status" value="1"/>
</dbReference>
<dbReference type="Pfam" id="PF05721">
    <property type="entry name" value="PhyH"/>
    <property type="match status" value="1"/>
</dbReference>
<dbReference type="Proteomes" id="UP001295423">
    <property type="component" value="Unassembled WGS sequence"/>
</dbReference>
<dbReference type="PANTHER" id="PTHR20883:SF46">
    <property type="entry name" value="PHYTANOYL-COA HYDROXYLASE"/>
    <property type="match status" value="1"/>
</dbReference>
<protein>
    <recommendedName>
        <fullName evidence="5">Phytanoyl-CoA dioxygenase</fullName>
    </recommendedName>
</protein>
<accession>A0AAD2FRJ2</accession>
<keyword evidence="2" id="KW-1133">Transmembrane helix</keyword>
<keyword evidence="2" id="KW-0472">Membrane</keyword>
<keyword evidence="4" id="KW-1185">Reference proteome</keyword>
<comment type="cofactor">
    <cofactor evidence="1">
        <name>Fe cation</name>
        <dbReference type="ChEBI" id="CHEBI:24875"/>
    </cofactor>
</comment>
<proteinExistence type="predicted"/>